<evidence type="ECO:0008006" key="4">
    <source>
        <dbReference type="Google" id="ProtNLM"/>
    </source>
</evidence>
<reference evidence="2 3" key="1">
    <citation type="journal article" date="2019" name="Environ. Microbiol.">
        <title>At the nexus of three kingdoms: the genome of the mycorrhizal fungus Gigaspora margarita provides insights into plant, endobacterial and fungal interactions.</title>
        <authorList>
            <person name="Venice F."/>
            <person name="Ghignone S."/>
            <person name="Salvioli di Fossalunga A."/>
            <person name="Amselem J."/>
            <person name="Novero M."/>
            <person name="Xianan X."/>
            <person name="Sedzielewska Toro K."/>
            <person name="Morin E."/>
            <person name="Lipzen A."/>
            <person name="Grigoriev I.V."/>
            <person name="Henrissat B."/>
            <person name="Martin F.M."/>
            <person name="Bonfante P."/>
        </authorList>
    </citation>
    <scope>NUCLEOTIDE SEQUENCE [LARGE SCALE GENOMIC DNA]</scope>
    <source>
        <strain evidence="2 3">BEG34</strain>
    </source>
</reference>
<organism evidence="2 3">
    <name type="scientific">Gigaspora margarita</name>
    <dbReference type="NCBI Taxonomy" id="4874"/>
    <lineage>
        <taxon>Eukaryota</taxon>
        <taxon>Fungi</taxon>
        <taxon>Fungi incertae sedis</taxon>
        <taxon>Mucoromycota</taxon>
        <taxon>Glomeromycotina</taxon>
        <taxon>Glomeromycetes</taxon>
        <taxon>Diversisporales</taxon>
        <taxon>Gigasporaceae</taxon>
        <taxon>Gigaspora</taxon>
    </lineage>
</organism>
<feature type="signal peptide" evidence="1">
    <location>
        <begin position="1"/>
        <end position="27"/>
    </location>
</feature>
<keyword evidence="3" id="KW-1185">Reference proteome</keyword>
<dbReference type="AlphaFoldDB" id="A0A8H4A7S7"/>
<feature type="chain" id="PRO_5034558565" description="LAGLIDADG endonuclease" evidence="1">
    <location>
        <begin position="28"/>
        <end position="117"/>
    </location>
</feature>
<comment type="caution">
    <text evidence="2">The sequence shown here is derived from an EMBL/GenBank/DDBJ whole genome shotgun (WGS) entry which is preliminary data.</text>
</comment>
<gene>
    <name evidence="2" type="ORF">F8M41_001494</name>
</gene>
<accession>A0A8H4A7S7</accession>
<name>A0A8H4A7S7_GIGMA</name>
<evidence type="ECO:0000313" key="3">
    <source>
        <dbReference type="Proteomes" id="UP000439903"/>
    </source>
</evidence>
<proteinExistence type="predicted"/>
<evidence type="ECO:0000256" key="1">
    <source>
        <dbReference type="SAM" id="SignalP"/>
    </source>
</evidence>
<dbReference type="EMBL" id="WTPW01001117">
    <property type="protein sequence ID" value="KAF0455116.1"/>
    <property type="molecule type" value="Genomic_DNA"/>
</dbReference>
<evidence type="ECO:0000313" key="2">
    <source>
        <dbReference type="EMBL" id="KAF0455116.1"/>
    </source>
</evidence>
<protein>
    <recommendedName>
        <fullName evidence="4">LAGLIDADG endonuclease</fullName>
    </recommendedName>
</protein>
<keyword evidence="1" id="KW-0732">Signal</keyword>
<sequence length="117" mass="13198">MSQVCCLHKNNILLLSLLIIILRISNTDFPGEIRIFRLPLYSTAWFESFISSINFPKSVENYVVAPLIPDAKDDSKIDAIIAVKFSEKKKKSTLFDVVSTKKEVNLNELSSLFSLCA</sequence>
<dbReference type="Proteomes" id="UP000439903">
    <property type="component" value="Unassembled WGS sequence"/>
</dbReference>